<accession>A0A7J5DV99</accession>
<comment type="caution">
    <text evidence="1">The sequence shown here is derived from an EMBL/GenBank/DDBJ whole genome shotgun (WGS) entry which is preliminary data.</text>
</comment>
<sequence>MDDVLTAGRALAEALMTDTWTIGANLGYELIDGVEVQQVTPLFTTKARLRERGNVVQETQVGERTAIETRRELHIPWNSPDAPVNAVAQCTAVGPLSDPTLLGTIIRLSGPAPGSQQTARRLQVVEVLT</sequence>
<dbReference type="Pfam" id="PF19586">
    <property type="entry name" value="DUF6093"/>
    <property type="match status" value="1"/>
</dbReference>
<proteinExistence type="predicted"/>
<reference evidence="1 2" key="1">
    <citation type="submission" date="2019-09" db="EMBL/GenBank/DDBJ databases">
        <title>Pimelobacter sp. isolated from Paulinella.</title>
        <authorList>
            <person name="Jeong S.E."/>
        </authorList>
    </citation>
    <scope>NUCLEOTIDE SEQUENCE [LARGE SCALE GENOMIC DNA]</scope>
    <source>
        <strain evidence="1 2">Pch-N</strain>
    </source>
</reference>
<protein>
    <submittedName>
        <fullName evidence="1">Uncharacterized protein</fullName>
    </submittedName>
</protein>
<evidence type="ECO:0000313" key="1">
    <source>
        <dbReference type="EMBL" id="KAB2809258.1"/>
    </source>
</evidence>
<dbReference type="AlphaFoldDB" id="A0A7J5DV99"/>
<dbReference type="RefSeq" id="WP_151581462.1">
    <property type="nucleotide sequence ID" value="NZ_WBVM01000002.1"/>
</dbReference>
<dbReference type="EMBL" id="WBVM01000002">
    <property type="protein sequence ID" value="KAB2809258.1"/>
    <property type="molecule type" value="Genomic_DNA"/>
</dbReference>
<gene>
    <name evidence="1" type="ORF">F9L07_19650</name>
</gene>
<dbReference type="InterPro" id="IPR046075">
    <property type="entry name" value="DUF6093"/>
</dbReference>
<organism evidence="1 2">
    <name type="scientific">Nocardioides simplex</name>
    <name type="common">Arthrobacter simplex</name>
    <dbReference type="NCBI Taxonomy" id="2045"/>
    <lineage>
        <taxon>Bacteria</taxon>
        <taxon>Bacillati</taxon>
        <taxon>Actinomycetota</taxon>
        <taxon>Actinomycetes</taxon>
        <taxon>Propionibacteriales</taxon>
        <taxon>Nocardioidaceae</taxon>
        <taxon>Pimelobacter</taxon>
    </lineage>
</organism>
<evidence type="ECO:0000313" key="2">
    <source>
        <dbReference type="Proteomes" id="UP000449906"/>
    </source>
</evidence>
<dbReference type="Proteomes" id="UP000449906">
    <property type="component" value="Unassembled WGS sequence"/>
</dbReference>
<name>A0A7J5DV99_NOCSI</name>